<organism evidence="1 2">
    <name type="scientific">Candidatus Cellulosilyticum pullistercoris</name>
    <dbReference type="NCBI Taxonomy" id="2838521"/>
    <lineage>
        <taxon>Bacteria</taxon>
        <taxon>Bacillati</taxon>
        <taxon>Bacillota</taxon>
        <taxon>Clostridia</taxon>
        <taxon>Lachnospirales</taxon>
        <taxon>Cellulosilyticaceae</taxon>
        <taxon>Cellulosilyticum</taxon>
    </lineage>
</organism>
<name>A0A9E2KBA7_9FIRM</name>
<evidence type="ECO:0000313" key="1">
    <source>
        <dbReference type="EMBL" id="MBU3803730.1"/>
    </source>
</evidence>
<sequence>MNELQSLLESAGFSVKRVPETILPFQHLTALIINENLKFVYEEEADGTLMIREIKVDEGYLNLGYTTRLLAFLHQQTEYNIILPFVTTPKLAHICEKLGIERDDHCVDCYGYNSAFYAIAKNYIFFEGKYGHYVVKRLDKH</sequence>
<reference evidence="1" key="1">
    <citation type="journal article" date="2021" name="PeerJ">
        <title>Extensive microbial diversity within the chicken gut microbiome revealed by metagenomics and culture.</title>
        <authorList>
            <person name="Gilroy R."/>
            <person name="Ravi A."/>
            <person name="Getino M."/>
            <person name="Pursley I."/>
            <person name="Horton D.L."/>
            <person name="Alikhan N.F."/>
            <person name="Baker D."/>
            <person name="Gharbi K."/>
            <person name="Hall N."/>
            <person name="Watson M."/>
            <person name="Adriaenssens E.M."/>
            <person name="Foster-Nyarko E."/>
            <person name="Jarju S."/>
            <person name="Secka A."/>
            <person name="Antonio M."/>
            <person name="Oren A."/>
            <person name="Chaudhuri R.R."/>
            <person name="La Ragione R."/>
            <person name="Hildebrand F."/>
            <person name="Pallen M.J."/>
        </authorList>
    </citation>
    <scope>NUCLEOTIDE SEQUENCE</scope>
    <source>
        <strain evidence="1">B5-657</strain>
    </source>
</reference>
<comment type="caution">
    <text evidence="1">The sequence shown here is derived from an EMBL/GenBank/DDBJ whole genome shotgun (WGS) entry which is preliminary data.</text>
</comment>
<protein>
    <submittedName>
        <fullName evidence="1">Uncharacterized protein</fullName>
    </submittedName>
</protein>
<accession>A0A9E2KBA7</accession>
<dbReference type="AlphaFoldDB" id="A0A9E2KBA7"/>
<gene>
    <name evidence="1" type="ORF">H9872_03090</name>
</gene>
<reference evidence="1" key="2">
    <citation type="submission" date="2021-04" db="EMBL/GenBank/DDBJ databases">
        <authorList>
            <person name="Gilroy R."/>
        </authorList>
    </citation>
    <scope>NUCLEOTIDE SEQUENCE</scope>
    <source>
        <strain evidence="1">B5-657</strain>
    </source>
</reference>
<proteinExistence type="predicted"/>
<evidence type="ECO:0000313" key="2">
    <source>
        <dbReference type="Proteomes" id="UP000824229"/>
    </source>
</evidence>
<dbReference type="EMBL" id="JAHLFQ010000059">
    <property type="protein sequence ID" value="MBU3803730.1"/>
    <property type="molecule type" value="Genomic_DNA"/>
</dbReference>
<dbReference type="Proteomes" id="UP000824229">
    <property type="component" value="Unassembled WGS sequence"/>
</dbReference>